<proteinExistence type="predicted"/>
<sequence>MNVIIANWLELTMAERVMVLIEVSEEQHRKRGLKYEDYS</sequence>
<dbReference type="EMBL" id="FNDE01000071">
    <property type="protein sequence ID" value="SDH82546.1"/>
    <property type="molecule type" value="Genomic_DNA"/>
</dbReference>
<reference evidence="1 2" key="1">
    <citation type="submission" date="2016-10" db="EMBL/GenBank/DDBJ databases">
        <authorList>
            <person name="de Groot N.N."/>
        </authorList>
    </citation>
    <scope>NUCLEOTIDE SEQUENCE [LARGE SCALE GENOMIC DNA]</scope>
    <source>
        <strain evidence="1 2">L 420-91</strain>
    </source>
</reference>
<accession>A0A1G8FKJ7</accession>
<organism evidence="1 2">
    <name type="scientific">Aneurinibacillus thermoaerophilus</name>
    <dbReference type="NCBI Taxonomy" id="143495"/>
    <lineage>
        <taxon>Bacteria</taxon>
        <taxon>Bacillati</taxon>
        <taxon>Bacillota</taxon>
        <taxon>Bacilli</taxon>
        <taxon>Bacillales</taxon>
        <taxon>Paenibacillaceae</taxon>
        <taxon>Aneurinibacillus group</taxon>
        <taxon>Aneurinibacillus</taxon>
    </lineage>
</organism>
<gene>
    <name evidence="1" type="ORF">SAMN04489735_10714</name>
</gene>
<evidence type="ECO:0000313" key="1">
    <source>
        <dbReference type="EMBL" id="SDH82546.1"/>
    </source>
</evidence>
<name>A0A1G8FKJ7_ANETH</name>
<dbReference type="AlphaFoldDB" id="A0A1G8FKJ7"/>
<evidence type="ECO:0000313" key="2">
    <source>
        <dbReference type="Proteomes" id="UP000198956"/>
    </source>
</evidence>
<protein>
    <submittedName>
        <fullName evidence="1">Uncharacterized protein</fullName>
    </submittedName>
</protein>
<dbReference type="Proteomes" id="UP000198956">
    <property type="component" value="Unassembled WGS sequence"/>
</dbReference>